<name>A0ABZ2YX77_9BACT</name>
<evidence type="ECO:0000259" key="1">
    <source>
        <dbReference type="PROSITE" id="PS50930"/>
    </source>
</evidence>
<gene>
    <name evidence="2" type="ORF">WJU16_10065</name>
</gene>
<dbReference type="SMART" id="SM00850">
    <property type="entry name" value="LytTR"/>
    <property type="match status" value="1"/>
</dbReference>
<protein>
    <submittedName>
        <fullName evidence="2">LytTR family DNA-binding domain-containing protein</fullName>
    </submittedName>
</protein>
<organism evidence="2 3">
    <name type="scientific">Chitinophaga pollutisoli</name>
    <dbReference type="NCBI Taxonomy" id="3133966"/>
    <lineage>
        <taxon>Bacteria</taxon>
        <taxon>Pseudomonadati</taxon>
        <taxon>Bacteroidota</taxon>
        <taxon>Chitinophagia</taxon>
        <taxon>Chitinophagales</taxon>
        <taxon>Chitinophagaceae</taxon>
        <taxon>Chitinophaga</taxon>
    </lineage>
</organism>
<dbReference type="PANTHER" id="PTHR37299:SF1">
    <property type="entry name" value="STAGE 0 SPORULATION PROTEIN A HOMOLOG"/>
    <property type="match status" value="1"/>
</dbReference>
<keyword evidence="2" id="KW-0238">DNA-binding</keyword>
<dbReference type="InterPro" id="IPR007492">
    <property type="entry name" value="LytTR_DNA-bd_dom"/>
</dbReference>
<dbReference type="EMBL" id="CP149822">
    <property type="protein sequence ID" value="WZN43376.1"/>
    <property type="molecule type" value="Genomic_DNA"/>
</dbReference>
<sequence>MKILINETEAIAAQKLREMIATIDPDVEILQFNSQVDRLLSSLRNTQTVQRYLVRSGTRLISVAIQDIAFFYIRDRMACIRTHQNTDHFIDKSLDDIANELDPHDFFRLNRQCIVHYRSILKVQAWFNGKLKVQVKPALEEDVIVSRLRAPDFRKWLGE</sequence>
<reference evidence="3" key="1">
    <citation type="submission" date="2024-03" db="EMBL/GenBank/DDBJ databases">
        <title>Chitinophaga horti sp. nov., isolated from garden soil.</title>
        <authorList>
            <person name="Lee D.S."/>
            <person name="Han D.M."/>
            <person name="Baek J.H."/>
            <person name="Choi D.G."/>
            <person name="Jeon J.H."/>
            <person name="Jeon C.O."/>
        </authorList>
    </citation>
    <scope>NUCLEOTIDE SEQUENCE [LARGE SCALE GENOMIC DNA]</scope>
    <source>
        <strain evidence="3">GPA1</strain>
    </source>
</reference>
<dbReference type="PROSITE" id="PS50930">
    <property type="entry name" value="HTH_LYTTR"/>
    <property type="match status" value="1"/>
</dbReference>
<proteinExistence type="predicted"/>
<dbReference type="Pfam" id="PF04397">
    <property type="entry name" value="LytTR"/>
    <property type="match status" value="1"/>
</dbReference>
<dbReference type="Gene3D" id="2.40.50.1020">
    <property type="entry name" value="LytTr DNA-binding domain"/>
    <property type="match status" value="1"/>
</dbReference>
<keyword evidence="3" id="KW-1185">Reference proteome</keyword>
<feature type="domain" description="HTH LytTR-type" evidence="1">
    <location>
        <begin position="54"/>
        <end position="159"/>
    </location>
</feature>
<dbReference type="PANTHER" id="PTHR37299">
    <property type="entry name" value="TRANSCRIPTIONAL REGULATOR-RELATED"/>
    <property type="match status" value="1"/>
</dbReference>
<evidence type="ECO:0000313" key="3">
    <source>
        <dbReference type="Proteomes" id="UP001485459"/>
    </source>
</evidence>
<dbReference type="RefSeq" id="WP_341838187.1">
    <property type="nucleotide sequence ID" value="NZ_CP149822.1"/>
</dbReference>
<dbReference type="InterPro" id="IPR046947">
    <property type="entry name" value="LytR-like"/>
</dbReference>
<evidence type="ECO:0000313" key="2">
    <source>
        <dbReference type="EMBL" id="WZN43376.1"/>
    </source>
</evidence>
<dbReference type="GO" id="GO:0003677">
    <property type="term" value="F:DNA binding"/>
    <property type="evidence" value="ECO:0007669"/>
    <property type="project" value="UniProtKB-KW"/>
</dbReference>
<dbReference type="Proteomes" id="UP001485459">
    <property type="component" value="Chromosome"/>
</dbReference>
<accession>A0ABZ2YX77</accession>